<comment type="caution">
    <text evidence="7">The sequence shown here is derived from an EMBL/GenBank/DDBJ whole genome shotgun (WGS) entry which is preliminary data.</text>
</comment>
<feature type="domain" description="Fe2OG dioxygenase" evidence="6">
    <location>
        <begin position="162"/>
        <end position="255"/>
    </location>
</feature>
<gene>
    <name evidence="7" type="ORF">HHI36_010745</name>
</gene>
<keyword evidence="2" id="KW-0223">Dioxygenase</keyword>
<dbReference type="InterPro" id="IPR037151">
    <property type="entry name" value="AlkB-like_sf"/>
</dbReference>
<evidence type="ECO:0000256" key="3">
    <source>
        <dbReference type="ARBA" id="ARBA00023002"/>
    </source>
</evidence>
<feature type="binding site" evidence="5">
    <location>
        <position position="236"/>
    </location>
    <ligand>
        <name>Fe cation</name>
        <dbReference type="ChEBI" id="CHEBI:24875"/>
        <note>catalytic</note>
    </ligand>
</feature>
<evidence type="ECO:0000313" key="8">
    <source>
        <dbReference type="Proteomes" id="UP001516400"/>
    </source>
</evidence>
<keyword evidence="8" id="KW-1185">Reference proteome</keyword>
<evidence type="ECO:0000259" key="6">
    <source>
        <dbReference type="PROSITE" id="PS51471"/>
    </source>
</evidence>
<evidence type="ECO:0000256" key="1">
    <source>
        <dbReference type="ARBA" id="ARBA00022723"/>
    </source>
</evidence>
<dbReference type="InterPro" id="IPR005123">
    <property type="entry name" value="Oxoglu/Fe-dep_dioxygenase_dom"/>
</dbReference>
<dbReference type="InterPro" id="IPR027450">
    <property type="entry name" value="AlkB-like"/>
</dbReference>
<dbReference type="PROSITE" id="PS51471">
    <property type="entry name" value="FE2OG_OXY"/>
    <property type="match status" value="1"/>
</dbReference>
<sequence length="306" mass="35808">MFKESFKYYKSKKPPPSLNDVVDFDDISKWLPVIKQHRLNSNIQIEPKFGLKTPDTWELYELLSSPGLVFIKNPFTAIGQRYWTVRCLRDYPFAPNRTNLREQSFELSKSGKTQLPLRWTTLGYQYDWDSKVYSEELKNVFPEDLAKLSRILGEVLGFENFCAQAAIVNYYYFNSTLSGHTDHSEDNLEAPLFSFSFGQSAIFLLGGKTLDEKPIPIFIRSGDIIAMTKQARLCYHGIPKILEERNSIDRRWRHIDLNEEFYDEHNVLQLCIDTNCWLPYGKFLENSRINVNVRQVLKESQLYLSN</sequence>
<feature type="binding site" evidence="5">
    <location>
        <position position="180"/>
    </location>
    <ligand>
        <name>Fe cation</name>
        <dbReference type="ChEBI" id="CHEBI:24875"/>
        <note>catalytic</note>
    </ligand>
</feature>
<keyword evidence="4 5" id="KW-0408">Iron</keyword>
<organism evidence="7 8">
    <name type="scientific">Cryptolaemus montrouzieri</name>
    <dbReference type="NCBI Taxonomy" id="559131"/>
    <lineage>
        <taxon>Eukaryota</taxon>
        <taxon>Metazoa</taxon>
        <taxon>Ecdysozoa</taxon>
        <taxon>Arthropoda</taxon>
        <taxon>Hexapoda</taxon>
        <taxon>Insecta</taxon>
        <taxon>Pterygota</taxon>
        <taxon>Neoptera</taxon>
        <taxon>Endopterygota</taxon>
        <taxon>Coleoptera</taxon>
        <taxon>Polyphaga</taxon>
        <taxon>Cucujiformia</taxon>
        <taxon>Coccinelloidea</taxon>
        <taxon>Coccinellidae</taxon>
        <taxon>Scymninae</taxon>
        <taxon>Scymnini</taxon>
        <taxon>Cryptolaemus</taxon>
    </lineage>
</organism>
<keyword evidence="3" id="KW-0560">Oxidoreductase</keyword>
<dbReference type="PANTHER" id="PTHR16557:SF2">
    <property type="entry name" value="NUCLEIC ACID DIOXYGENASE ALKBH1"/>
    <property type="match status" value="1"/>
</dbReference>
<dbReference type="GO" id="GO:0051213">
    <property type="term" value="F:dioxygenase activity"/>
    <property type="evidence" value="ECO:0007669"/>
    <property type="project" value="UniProtKB-KW"/>
</dbReference>
<dbReference type="GO" id="GO:0046872">
    <property type="term" value="F:metal ion binding"/>
    <property type="evidence" value="ECO:0007669"/>
    <property type="project" value="UniProtKB-KW"/>
</dbReference>
<dbReference type="Gene3D" id="2.60.120.590">
    <property type="entry name" value="Alpha-ketoglutarate-dependent dioxygenase AlkB-like"/>
    <property type="match status" value="1"/>
</dbReference>
<dbReference type="SUPFAM" id="SSF51197">
    <property type="entry name" value="Clavaminate synthase-like"/>
    <property type="match status" value="1"/>
</dbReference>
<name>A0ABD2MJL7_9CUCU</name>
<dbReference type="AlphaFoldDB" id="A0ABD2MJL7"/>
<accession>A0ABD2MJL7</accession>
<proteinExistence type="predicted"/>
<keyword evidence="1 5" id="KW-0479">Metal-binding</keyword>
<evidence type="ECO:0000313" key="7">
    <source>
        <dbReference type="EMBL" id="KAL3266581.1"/>
    </source>
</evidence>
<evidence type="ECO:0000256" key="4">
    <source>
        <dbReference type="ARBA" id="ARBA00023004"/>
    </source>
</evidence>
<dbReference type="Proteomes" id="UP001516400">
    <property type="component" value="Unassembled WGS sequence"/>
</dbReference>
<evidence type="ECO:0000256" key="5">
    <source>
        <dbReference type="PIRSR" id="PIRSR604574-2"/>
    </source>
</evidence>
<protein>
    <recommendedName>
        <fullName evidence="6">Fe2OG dioxygenase domain-containing protein</fullName>
    </recommendedName>
</protein>
<dbReference type="InterPro" id="IPR004574">
    <property type="entry name" value="Alkb"/>
</dbReference>
<dbReference type="Pfam" id="PF13532">
    <property type="entry name" value="2OG-FeII_Oxy_2"/>
    <property type="match status" value="1"/>
</dbReference>
<evidence type="ECO:0000256" key="2">
    <source>
        <dbReference type="ARBA" id="ARBA00022964"/>
    </source>
</evidence>
<dbReference type="PANTHER" id="PTHR16557">
    <property type="entry name" value="ALKYLATED DNA REPAIR PROTEIN ALKB-RELATED"/>
    <property type="match status" value="1"/>
</dbReference>
<reference evidence="7 8" key="1">
    <citation type="journal article" date="2021" name="BMC Biol.">
        <title>Horizontally acquired antibacterial genes associated with adaptive radiation of ladybird beetles.</title>
        <authorList>
            <person name="Li H.S."/>
            <person name="Tang X.F."/>
            <person name="Huang Y.H."/>
            <person name="Xu Z.Y."/>
            <person name="Chen M.L."/>
            <person name="Du X.Y."/>
            <person name="Qiu B.Y."/>
            <person name="Chen P.T."/>
            <person name="Zhang W."/>
            <person name="Slipinski A."/>
            <person name="Escalona H.E."/>
            <person name="Waterhouse R.M."/>
            <person name="Zwick A."/>
            <person name="Pang H."/>
        </authorList>
    </citation>
    <scope>NUCLEOTIDE SEQUENCE [LARGE SCALE GENOMIC DNA]</scope>
    <source>
        <strain evidence="7">SYSU2018</strain>
    </source>
</reference>
<comment type="cofactor">
    <cofactor evidence="5">
        <name>Fe(2+)</name>
        <dbReference type="ChEBI" id="CHEBI:29033"/>
    </cofactor>
    <text evidence="5">Binds 1 Fe(2+) ion per subunit.</text>
</comment>
<feature type="binding site" evidence="5">
    <location>
        <position position="182"/>
    </location>
    <ligand>
        <name>Fe cation</name>
        <dbReference type="ChEBI" id="CHEBI:24875"/>
        <note>catalytic</note>
    </ligand>
</feature>
<dbReference type="EMBL" id="JABFTP020000001">
    <property type="protein sequence ID" value="KAL3266581.1"/>
    <property type="molecule type" value="Genomic_DNA"/>
</dbReference>